<name>A0A4D6IWI2_9VIRU</name>
<sequence>MSKNQKLRLIIVRALYWYAVALKGSPPPATLVLIHMARCKWIDATAWAPITATDWSTVCTGLRDGVGTMPLEDWKNAITGLFERYAFGCEIAPQTKRKHYQFRGVLKADLTNDTLVTLSQLGFRDVTPTHVRDFEYVYKDHDFFCSWDVWRPEYDKVRNSPRTWQIQLESMSRDDRTIEIIVDDKGNAGKTAWAMYQDYCHRCVYIPPLKRGLDLTACVLGKRTSDWYIIDTPRSFEFTDDWACSIEQLKNGYVFDTRYSFRDKYLPVRPRVTILCNDLPDYEKYFSADRVSAMKITPEGYLWSVL</sequence>
<evidence type="ECO:0000313" key="1">
    <source>
        <dbReference type="EMBL" id="QCC72699.1"/>
    </source>
</evidence>
<proteinExistence type="predicted"/>
<gene>
    <name evidence="1" type="primary">Rep</name>
</gene>
<protein>
    <submittedName>
        <fullName evidence="1">Replication-associated protein</fullName>
    </submittedName>
</protein>
<dbReference type="EMBL" id="MH111098">
    <property type="protein sequence ID" value="QCC72699.1"/>
    <property type="molecule type" value="Genomic_DNA"/>
</dbReference>
<reference evidence="1" key="1">
    <citation type="submission" date="2018-03" db="EMBL/GenBank/DDBJ databases">
        <title>Novel CRESS-DNA viruses found in patient with diarrhea of unknown etiology.</title>
        <authorList>
            <person name="Ashworth J.L."/>
            <person name="Robertson G.S."/>
            <person name="Lu L."/>
            <person name="Perry M."/>
            <person name="Bogaardt C."/>
            <person name="Ivens A."/>
            <person name="My Phuc T."/>
            <person name="Rabaa M.A."/>
            <person name="Tri Tue N."/>
            <person name="Pham Thi Thanh T."/>
            <person name="Hong Anh P."/>
            <person name="Baker S."/>
            <person name="Woolhouse M.E.J."/>
        </authorList>
    </citation>
    <scope>NUCLEOTIDE SEQUENCE</scope>
    <source>
        <strain evidence="1">17499x4_605</strain>
    </source>
</reference>
<organism evidence="1">
    <name type="scientific">Cressdnaviricota sp</name>
    <dbReference type="NCBI Taxonomy" id="2748378"/>
    <lineage>
        <taxon>Viruses</taxon>
        <taxon>Monodnaviria</taxon>
        <taxon>Shotokuvirae</taxon>
        <taxon>Cressdnaviricota</taxon>
    </lineage>
</organism>
<accession>A0A4D6IWI2</accession>